<dbReference type="InterPro" id="IPR036869">
    <property type="entry name" value="J_dom_sf"/>
</dbReference>
<dbReference type="InterPro" id="IPR007872">
    <property type="entry name" value="DPH_MB_dom"/>
</dbReference>
<dbReference type="GO" id="GO:0008198">
    <property type="term" value="F:ferrous iron binding"/>
    <property type="evidence" value="ECO:0007669"/>
    <property type="project" value="TreeGrafter"/>
</dbReference>
<dbReference type="Proteomes" id="UP001461498">
    <property type="component" value="Unassembled WGS sequence"/>
</dbReference>
<dbReference type="EMBL" id="JAPXFL010000003">
    <property type="protein sequence ID" value="KAK9509127.1"/>
    <property type="molecule type" value="Genomic_DNA"/>
</dbReference>
<dbReference type="InterPro" id="IPR036671">
    <property type="entry name" value="DPH_MB_sf"/>
</dbReference>
<keyword evidence="8" id="KW-1185">Reference proteome</keyword>
<dbReference type="PRINTS" id="PR00625">
    <property type="entry name" value="JDOMAIN"/>
</dbReference>
<dbReference type="PROSITE" id="PS50076">
    <property type="entry name" value="DNAJ_2"/>
    <property type="match status" value="1"/>
</dbReference>
<dbReference type="CDD" id="cd06257">
    <property type="entry name" value="DnaJ"/>
    <property type="match status" value="1"/>
</dbReference>
<dbReference type="Gene3D" id="3.10.660.10">
    <property type="entry name" value="DPH Zinc finger"/>
    <property type="match status" value="1"/>
</dbReference>
<dbReference type="EMBL" id="JAPXFL010000003">
    <property type="protein sequence ID" value="KAK9509126.1"/>
    <property type="molecule type" value="Genomic_DNA"/>
</dbReference>
<feature type="domain" description="DPH-type MB" evidence="6">
    <location>
        <begin position="80"/>
        <end position="137"/>
    </location>
</feature>
<keyword evidence="4" id="KW-0408">Iron</keyword>
<keyword evidence="3" id="KW-0862">Zinc</keyword>
<evidence type="ECO:0000313" key="7">
    <source>
        <dbReference type="EMBL" id="KAK9509126.1"/>
    </source>
</evidence>
<reference evidence="7 8" key="1">
    <citation type="submission" date="2022-12" db="EMBL/GenBank/DDBJ databases">
        <title>Chromosome-level genome assembly of true bugs.</title>
        <authorList>
            <person name="Ma L."/>
            <person name="Li H."/>
        </authorList>
    </citation>
    <scope>NUCLEOTIDE SEQUENCE [LARGE SCALE GENOMIC DNA]</scope>
    <source>
        <strain evidence="7">Lab_2022b</strain>
    </source>
</reference>
<dbReference type="PANTHER" id="PTHR45255:SF1">
    <property type="entry name" value="DNAJ HOMOLOG SUBFAMILY C MEMBER 24"/>
    <property type="match status" value="1"/>
</dbReference>
<evidence type="ECO:0000313" key="8">
    <source>
        <dbReference type="Proteomes" id="UP001461498"/>
    </source>
</evidence>
<accession>A0AAW1DEK2</accession>
<dbReference type="SUPFAM" id="SSF144217">
    <property type="entry name" value="CSL zinc finger"/>
    <property type="match status" value="1"/>
</dbReference>
<dbReference type="Gene3D" id="1.10.287.110">
    <property type="entry name" value="DnaJ domain"/>
    <property type="match status" value="1"/>
</dbReference>
<keyword evidence="2" id="KW-0479">Metal-binding</keyword>
<dbReference type="AlphaFoldDB" id="A0AAW1DEK2"/>
<dbReference type="SUPFAM" id="SSF46565">
    <property type="entry name" value="Chaperone J-domain"/>
    <property type="match status" value="1"/>
</dbReference>
<dbReference type="SMART" id="SM00271">
    <property type="entry name" value="DnaJ"/>
    <property type="match status" value="1"/>
</dbReference>
<organism evidence="7 8">
    <name type="scientific">Rhynocoris fuscipes</name>
    <dbReference type="NCBI Taxonomy" id="488301"/>
    <lineage>
        <taxon>Eukaryota</taxon>
        <taxon>Metazoa</taxon>
        <taxon>Ecdysozoa</taxon>
        <taxon>Arthropoda</taxon>
        <taxon>Hexapoda</taxon>
        <taxon>Insecta</taxon>
        <taxon>Pterygota</taxon>
        <taxon>Neoptera</taxon>
        <taxon>Paraneoptera</taxon>
        <taxon>Hemiptera</taxon>
        <taxon>Heteroptera</taxon>
        <taxon>Panheteroptera</taxon>
        <taxon>Cimicomorpha</taxon>
        <taxon>Reduviidae</taxon>
        <taxon>Harpactorinae</taxon>
        <taxon>Harpactorini</taxon>
        <taxon>Rhynocoris</taxon>
    </lineage>
</organism>
<dbReference type="PANTHER" id="PTHR45255">
    <property type="entry name" value="DNAJ HOMOLOG SUBFAMILY C MEMBER 24"/>
    <property type="match status" value="1"/>
</dbReference>
<gene>
    <name evidence="7" type="ORF">O3M35_006510</name>
</gene>
<sequence>MEDYYSILGCDRTASYEQLKEAYISLAKKFHPDKCKNTTNDTNEDFKKIDRAWKTLREPLLKKNYDEDLKQSELNDEILVYGNFKLKQLSYDPQGHIYFYSCRCGGQYYFTKNESDQFDSYLVSCDTCSLMISVDLQS</sequence>
<comment type="similarity">
    <text evidence="1">Belongs to the DPH4 family.</text>
</comment>
<comment type="caution">
    <text evidence="7">The sequence shown here is derived from an EMBL/GenBank/DDBJ whole genome shotgun (WGS) entry which is preliminary data.</text>
</comment>
<dbReference type="InterPro" id="IPR001623">
    <property type="entry name" value="DnaJ_domain"/>
</dbReference>
<feature type="domain" description="J" evidence="5">
    <location>
        <begin position="3"/>
        <end position="69"/>
    </location>
</feature>
<evidence type="ECO:0000256" key="1">
    <source>
        <dbReference type="ARBA" id="ARBA00006169"/>
    </source>
</evidence>
<evidence type="ECO:0000259" key="5">
    <source>
        <dbReference type="PROSITE" id="PS50076"/>
    </source>
</evidence>
<evidence type="ECO:0000256" key="2">
    <source>
        <dbReference type="ARBA" id="ARBA00022723"/>
    </source>
</evidence>
<proteinExistence type="inferred from homology"/>
<evidence type="ECO:0000259" key="6">
    <source>
        <dbReference type="PROSITE" id="PS51074"/>
    </source>
</evidence>
<name>A0AAW1DEK2_9HEMI</name>
<evidence type="ECO:0000256" key="3">
    <source>
        <dbReference type="ARBA" id="ARBA00022833"/>
    </source>
</evidence>
<dbReference type="Pfam" id="PF05207">
    <property type="entry name" value="Zn_ribbon_CSL"/>
    <property type="match status" value="1"/>
</dbReference>
<evidence type="ECO:0000256" key="4">
    <source>
        <dbReference type="ARBA" id="ARBA00023004"/>
    </source>
</evidence>
<protein>
    <submittedName>
        <fullName evidence="7">Uncharacterized protein</fullName>
    </submittedName>
</protein>
<dbReference type="GO" id="GO:0001671">
    <property type="term" value="F:ATPase activator activity"/>
    <property type="evidence" value="ECO:0007669"/>
    <property type="project" value="TreeGrafter"/>
</dbReference>
<dbReference type="Pfam" id="PF00226">
    <property type="entry name" value="DnaJ"/>
    <property type="match status" value="1"/>
</dbReference>
<dbReference type="PROSITE" id="PS51074">
    <property type="entry name" value="DPH_MB"/>
    <property type="match status" value="1"/>
</dbReference>